<dbReference type="EMBL" id="ML975244">
    <property type="protein sequence ID" value="KAF1839631.1"/>
    <property type="molecule type" value="Genomic_DNA"/>
</dbReference>
<keyword evidence="2" id="KW-0418">Kinase</keyword>
<reference evidence="2" key="1">
    <citation type="submission" date="2020-01" db="EMBL/GenBank/DDBJ databases">
        <authorList>
            <consortium name="DOE Joint Genome Institute"/>
            <person name="Haridas S."/>
            <person name="Albert R."/>
            <person name="Binder M."/>
            <person name="Bloem J."/>
            <person name="Labutti K."/>
            <person name="Salamov A."/>
            <person name="Andreopoulos B."/>
            <person name="Baker S.E."/>
            <person name="Barry K."/>
            <person name="Bills G."/>
            <person name="Bluhm B.H."/>
            <person name="Cannon C."/>
            <person name="Castanera R."/>
            <person name="Culley D.E."/>
            <person name="Daum C."/>
            <person name="Ezra D."/>
            <person name="Gonzalez J.B."/>
            <person name="Henrissat B."/>
            <person name="Kuo A."/>
            <person name="Liang C."/>
            <person name="Lipzen A."/>
            <person name="Lutzoni F."/>
            <person name="Magnuson J."/>
            <person name="Mondo S."/>
            <person name="Nolan M."/>
            <person name="Ohm R."/>
            <person name="Pangilinan J."/>
            <person name="Park H.-J."/>
            <person name="Ramirez L."/>
            <person name="Alfaro M."/>
            <person name="Sun H."/>
            <person name="Tritt A."/>
            <person name="Yoshinaga Y."/>
            <person name="Zwiers L.-H."/>
            <person name="Turgeon B.G."/>
            <person name="Goodwin S.B."/>
            <person name="Spatafora J.W."/>
            <person name="Crous P.W."/>
            <person name="Grigoriev I.V."/>
        </authorList>
    </citation>
    <scope>NUCLEOTIDE SEQUENCE</scope>
    <source>
        <strain evidence="2">P77</strain>
    </source>
</reference>
<dbReference type="PROSITE" id="PS50011">
    <property type="entry name" value="PROTEIN_KINASE_DOM"/>
    <property type="match status" value="1"/>
</dbReference>
<dbReference type="Pfam" id="PF00069">
    <property type="entry name" value="Pkinase"/>
    <property type="match status" value="1"/>
</dbReference>
<proteinExistence type="predicted"/>
<dbReference type="SMART" id="SM00220">
    <property type="entry name" value="S_TKc"/>
    <property type="match status" value="1"/>
</dbReference>
<dbReference type="GO" id="GO:0005737">
    <property type="term" value="C:cytoplasm"/>
    <property type="evidence" value="ECO:0007669"/>
    <property type="project" value="TreeGrafter"/>
</dbReference>
<feature type="domain" description="Protein kinase" evidence="1">
    <location>
        <begin position="1"/>
        <end position="337"/>
    </location>
</feature>
<name>A0A6A5KW84_9PLEO</name>
<dbReference type="InterPro" id="IPR053235">
    <property type="entry name" value="Ser_Thr_kinase"/>
</dbReference>
<dbReference type="AlphaFoldDB" id="A0A6A5KW84"/>
<gene>
    <name evidence="2" type="ORF">BDW02DRAFT_584879</name>
</gene>
<dbReference type="InterPro" id="IPR000719">
    <property type="entry name" value="Prot_kinase_dom"/>
</dbReference>
<keyword evidence="3" id="KW-1185">Reference proteome</keyword>
<protein>
    <submittedName>
        <fullName evidence="2">Kinase-like protein</fullName>
    </submittedName>
</protein>
<dbReference type="OrthoDB" id="310217at2759"/>
<dbReference type="PROSITE" id="PS00108">
    <property type="entry name" value="PROTEIN_KINASE_ST"/>
    <property type="match status" value="1"/>
</dbReference>
<dbReference type="GO" id="GO:0004674">
    <property type="term" value="F:protein serine/threonine kinase activity"/>
    <property type="evidence" value="ECO:0007669"/>
    <property type="project" value="TreeGrafter"/>
</dbReference>
<accession>A0A6A5KW84</accession>
<evidence type="ECO:0000313" key="3">
    <source>
        <dbReference type="Proteomes" id="UP000800040"/>
    </source>
</evidence>
<sequence>MVKRKATGAGAGRRTKRTKTTTAGAFLWKANDWKVKRAITQEVSLLVSGTNSKQFLVKKVLDIDEDDDAQPPEIRALARLPDCNRIVKPIAYSHADPDPEHGTALFEHYLLGDLQQWRQKLFVHKNRKPVPESFIWRCFLQINLRGCMTHRDIKPKNILVAENGTTYPSFKLHDFDCAMTWEKSTARQPARCGTFQWQPPEGPRIGINTKAAELWALGAFIYFLATGQPPIEDSDAYAAARLRDNNNQHPDSAREYGRYHRYYDAHVPRRFTPINLSSDELHQQGLGLSTEEKRARGMGPEYHQYSDELNDWMAQCLSQTPSRRPTAERLVYGMSLAARGMLKKMGGKAALVDLEAKFGADA</sequence>
<dbReference type="SUPFAM" id="SSF56112">
    <property type="entry name" value="Protein kinase-like (PK-like)"/>
    <property type="match status" value="1"/>
</dbReference>
<dbReference type="InterPro" id="IPR011009">
    <property type="entry name" value="Kinase-like_dom_sf"/>
</dbReference>
<keyword evidence="2" id="KW-0808">Transferase</keyword>
<dbReference type="Gene3D" id="1.10.510.10">
    <property type="entry name" value="Transferase(Phosphotransferase) domain 1"/>
    <property type="match status" value="1"/>
</dbReference>
<evidence type="ECO:0000313" key="2">
    <source>
        <dbReference type="EMBL" id="KAF1839631.1"/>
    </source>
</evidence>
<dbReference type="PANTHER" id="PTHR24361">
    <property type="entry name" value="MITOGEN-ACTIVATED KINASE KINASE KINASE"/>
    <property type="match status" value="1"/>
</dbReference>
<dbReference type="GO" id="GO:0005524">
    <property type="term" value="F:ATP binding"/>
    <property type="evidence" value="ECO:0007669"/>
    <property type="project" value="InterPro"/>
</dbReference>
<dbReference type="InterPro" id="IPR008271">
    <property type="entry name" value="Ser/Thr_kinase_AS"/>
</dbReference>
<organism evidence="2 3">
    <name type="scientific">Decorospora gaudefroyi</name>
    <dbReference type="NCBI Taxonomy" id="184978"/>
    <lineage>
        <taxon>Eukaryota</taxon>
        <taxon>Fungi</taxon>
        <taxon>Dikarya</taxon>
        <taxon>Ascomycota</taxon>
        <taxon>Pezizomycotina</taxon>
        <taxon>Dothideomycetes</taxon>
        <taxon>Pleosporomycetidae</taxon>
        <taxon>Pleosporales</taxon>
        <taxon>Pleosporineae</taxon>
        <taxon>Pleosporaceae</taxon>
        <taxon>Decorospora</taxon>
    </lineage>
</organism>
<evidence type="ECO:0000259" key="1">
    <source>
        <dbReference type="PROSITE" id="PS50011"/>
    </source>
</evidence>
<dbReference type="Proteomes" id="UP000800040">
    <property type="component" value="Unassembled WGS sequence"/>
</dbReference>